<evidence type="ECO:0000313" key="2">
    <source>
        <dbReference type="EMBL" id="SIS00167.1"/>
    </source>
</evidence>
<feature type="region of interest" description="Disordered" evidence="1">
    <location>
        <begin position="1"/>
        <end position="29"/>
    </location>
</feature>
<dbReference type="AlphaFoldDB" id="A0A1N7FIP8"/>
<accession>A0A1N7FIP8</accession>
<protein>
    <submittedName>
        <fullName evidence="2">Uncharacterized protein</fullName>
    </submittedName>
</protein>
<reference evidence="3" key="1">
    <citation type="submission" date="2017-01" db="EMBL/GenBank/DDBJ databases">
        <authorList>
            <person name="Varghese N."/>
            <person name="Submissions S."/>
        </authorList>
    </citation>
    <scope>NUCLEOTIDE SEQUENCE [LARGE SCALE GENOMIC DNA]</scope>
    <source>
        <strain evidence="3">type strain: HArc-</strain>
    </source>
</reference>
<evidence type="ECO:0000256" key="1">
    <source>
        <dbReference type="SAM" id="MobiDB-lite"/>
    </source>
</evidence>
<gene>
    <name evidence="2" type="ORF">SAMN05421752_10714</name>
</gene>
<keyword evidence="3" id="KW-1185">Reference proteome</keyword>
<proteinExistence type="predicted"/>
<evidence type="ECO:0000313" key="3">
    <source>
        <dbReference type="Proteomes" id="UP000185936"/>
    </source>
</evidence>
<dbReference type="Proteomes" id="UP000185936">
    <property type="component" value="Unassembled WGS sequence"/>
</dbReference>
<dbReference type="EMBL" id="FTNR01000007">
    <property type="protein sequence ID" value="SIS00167.1"/>
    <property type="molecule type" value="Genomic_DNA"/>
</dbReference>
<feature type="compositionally biased region" description="Basic and acidic residues" evidence="1">
    <location>
        <begin position="18"/>
        <end position="28"/>
    </location>
</feature>
<name>A0A1N7FIP8_9EURY</name>
<sequence>MNPNADAENPISFEWNGDGDHASTEFRKPIRGGQSAVIADTPVNRLYEGTDGHYYTDCQIRNRLRTERWKPCIRQRAPDRWLVETSDQSLLLLTPTDELPAWAELRVDDRGARVVDTRHPLPD</sequence>
<organism evidence="2 3">
    <name type="scientific">Natronorubrum thiooxidans</name>
    <dbReference type="NCBI Taxonomy" id="308853"/>
    <lineage>
        <taxon>Archaea</taxon>
        <taxon>Methanobacteriati</taxon>
        <taxon>Methanobacteriota</taxon>
        <taxon>Stenosarchaea group</taxon>
        <taxon>Halobacteria</taxon>
        <taxon>Halobacteriales</taxon>
        <taxon>Natrialbaceae</taxon>
        <taxon>Natronorubrum</taxon>
    </lineage>
</organism>